<reference evidence="2" key="1">
    <citation type="journal article" date="2019" name="Int. J. Syst. Evol. Microbiol.">
        <title>The Global Catalogue of Microorganisms (GCM) 10K type strain sequencing project: providing services to taxonomists for standard genome sequencing and annotation.</title>
        <authorList>
            <consortium name="The Broad Institute Genomics Platform"/>
            <consortium name="The Broad Institute Genome Sequencing Center for Infectious Disease"/>
            <person name="Wu L."/>
            <person name="Ma J."/>
        </authorList>
    </citation>
    <scope>NUCLEOTIDE SEQUENCE [LARGE SCALE GENOMIC DNA]</scope>
    <source>
        <strain evidence="2">CCUG 53915</strain>
    </source>
</reference>
<evidence type="ECO:0000313" key="2">
    <source>
        <dbReference type="Proteomes" id="UP001597231"/>
    </source>
</evidence>
<gene>
    <name evidence="1" type="ORF">ACFQ38_13000</name>
</gene>
<evidence type="ECO:0000313" key="1">
    <source>
        <dbReference type="EMBL" id="MFD1206009.1"/>
    </source>
</evidence>
<accession>A0ABW3U086</accession>
<name>A0ABW3U086_9BACL</name>
<protein>
    <submittedName>
        <fullName evidence="1">Uncharacterized protein</fullName>
    </submittedName>
</protein>
<proteinExistence type="predicted"/>
<organism evidence="1 2">
    <name type="scientific">Sporosarcina contaminans</name>
    <dbReference type="NCBI Taxonomy" id="633403"/>
    <lineage>
        <taxon>Bacteria</taxon>
        <taxon>Bacillati</taxon>
        <taxon>Bacillota</taxon>
        <taxon>Bacilli</taxon>
        <taxon>Bacillales</taxon>
        <taxon>Caryophanaceae</taxon>
        <taxon>Sporosarcina</taxon>
    </lineage>
</organism>
<dbReference type="RefSeq" id="WP_381481353.1">
    <property type="nucleotide sequence ID" value="NZ_JBHTLT010000106.1"/>
</dbReference>
<keyword evidence="2" id="KW-1185">Reference proteome</keyword>
<sequence>MIGSIEIENGDVQHTIVLKGNLDAVAQEYIAGFSKGNFDKVEEVDNIAEINNDLNKEADATEFKKRYKQLKESPTILSVAVLKKMEMSSVFYIPNSKRNN</sequence>
<dbReference type="Proteomes" id="UP001597231">
    <property type="component" value="Unassembled WGS sequence"/>
</dbReference>
<dbReference type="EMBL" id="JBHTLT010000106">
    <property type="protein sequence ID" value="MFD1206009.1"/>
    <property type="molecule type" value="Genomic_DNA"/>
</dbReference>
<comment type="caution">
    <text evidence="1">The sequence shown here is derived from an EMBL/GenBank/DDBJ whole genome shotgun (WGS) entry which is preliminary data.</text>
</comment>